<dbReference type="InterPro" id="IPR005754">
    <property type="entry name" value="Sortase"/>
</dbReference>
<dbReference type="EMBL" id="JACMHY010000001">
    <property type="protein sequence ID" value="MBC2863570.1"/>
    <property type="molecule type" value="Genomic_DNA"/>
</dbReference>
<sequence length="257" mass="25850">MPDTRHRRPADPGTDPDFGPSPDLGTAPAPAPPRPCPALAHGTAARFLAGLAWTVLLLGVWQWGGDLADVGRGPVEPATGDMAAVGRPAQHRLPPAAPPLPDVRPPRHLEIPDLGVSASVAALPADARGTLAPPSAGQAATTVGWYGTGTSPGAAGTALLVGRADSDGRPAALHALGSLRPGETVRVVRDNGRAADFTVDAVTSVPRERLDAGRLAGGASAGRAELRLLACGGTFDPVRGGCTTNVLVSAYLTGTGP</sequence>
<dbReference type="Pfam" id="PF04203">
    <property type="entry name" value="Sortase"/>
    <property type="match status" value="1"/>
</dbReference>
<keyword evidence="1" id="KW-0378">Hydrolase</keyword>
<proteinExistence type="predicted"/>
<evidence type="ECO:0000313" key="4">
    <source>
        <dbReference type="Proteomes" id="UP000517694"/>
    </source>
</evidence>
<feature type="region of interest" description="Disordered" evidence="2">
    <location>
        <begin position="1"/>
        <end position="36"/>
    </location>
</feature>
<dbReference type="InterPro" id="IPR023365">
    <property type="entry name" value="Sortase_dom-sf"/>
</dbReference>
<protein>
    <submittedName>
        <fullName evidence="3">Class F sortase</fullName>
    </submittedName>
</protein>
<dbReference type="AlphaFoldDB" id="A0A7X1HVM8"/>
<accession>A0A7X1HVM8</accession>
<dbReference type="GO" id="GO:0016787">
    <property type="term" value="F:hydrolase activity"/>
    <property type="evidence" value="ECO:0007669"/>
    <property type="project" value="UniProtKB-KW"/>
</dbReference>
<reference evidence="3 4" key="1">
    <citation type="submission" date="2020-08" db="EMBL/GenBank/DDBJ databases">
        <title>Whole-Genome Sequence of French Clinical Streptomyces mexicanus Strain Q0842.</title>
        <authorList>
            <person name="Boxberger M."/>
            <person name="La Scola B."/>
        </authorList>
    </citation>
    <scope>NUCLEOTIDE SEQUENCE [LARGE SCALE GENOMIC DNA]</scope>
    <source>
        <strain evidence="3 4">Marseille-Q0842</strain>
    </source>
</reference>
<dbReference type="RefSeq" id="WP_185946652.1">
    <property type="nucleotide sequence ID" value="NZ_JACMHY010000001.1"/>
</dbReference>
<dbReference type="Proteomes" id="UP000517694">
    <property type="component" value="Unassembled WGS sequence"/>
</dbReference>
<organism evidence="3 4">
    <name type="scientific">Streptomyces mexicanus</name>
    <dbReference type="NCBI Taxonomy" id="178566"/>
    <lineage>
        <taxon>Bacteria</taxon>
        <taxon>Bacillati</taxon>
        <taxon>Actinomycetota</taxon>
        <taxon>Actinomycetes</taxon>
        <taxon>Kitasatosporales</taxon>
        <taxon>Streptomycetaceae</taxon>
        <taxon>Streptomyces</taxon>
    </lineage>
</organism>
<dbReference type="CDD" id="cd05829">
    <property type="entry name" value="Sortase_F"/>
    <property type="match status" value="1"/>
</dbReference>
<evidence type="ECO:0000256" key="1">
    <source>
        <dbReference type="ARBA" id="ARBA00022801"/>
    </source>
</evidence>
<keyword evidence="4" id="KW-1185">Reference proteome</keyword>
<dbReference type="InterPro" id="IPR042001">
    <property type="entry name" value="Sortase_F"/>
</dbReference>
<evidence type="ECO:0000256" key="2">
    <source>
        <dbReference type="SAM" id="MobiDB-lite"/>
    </source>
</evidence>
<gene>
    <name evidence="3" type="ORF">H1R13_00730</name>
</gene>
<dbReference type="Gene3D" id="2.40.260.10">
    <property type="entry name" value="Sortase"/>
    <property type="match status" value="1"/>
</dbReference>
<name>A0A7X1HVM8_9ACTN</name>
<comment type="caution">
    <text evidence="3">The sequence shown here is derived from an EMBL/GenBank/DDBJ whole genome shotgun (WGS) entry which is preliminary data.</text>
</comment>
<evidence type="ECO:0000313" key="3">
    <source>
        <dbReference type="EMBL" id="MBC2863570.1"/>
    </source>
</evidence>